<evidence type="ECO:0000259" key="3">
    <source>
        <dbReference type="PROSITE" id="PS50206"/>
    </source>
</evidence>
<feature type="domain" description="Rhodanese" evidence="3">
    <location>
        <begin position="15"/>
        <end position="132"/>
    </location>
</feature>
<reference evidence="4 5" key="1">
    <citation type="submission" date="2012-10" db="EMBL/GenBank/DDBJ databases">
        <title>Genome sequencing of Tanticharoenia sakaeratensis NBRC 103193.</title>
        <authorList>
            <person name="Azuma Y."/>
            <person name="Hadano H."/>
            <person name="Hirakawa H."/>
            <person name="Matsushita K."/>
        </authorList>
    </citation>
    <scope>NUCLEOTIDE SEQUENCE [LARGE SCALE GENOMIC DNA]</scope>
    <source>
        <strain evidence="4 5">NBRC 103193</strain>
    </source>
</reference>
<dbReference type="RefSeq" id="WP_048850031.1">
    <property type="nucleotide sequence ID" value="NZ_BALE01000038.1"/>
</dbReference>
<dbReference type="CDD" id="cd01448">
    <property type="entry name" value="TST_Repeat_1"/>
    <property type="match status" value="1"/>
</dbReference>
<organism evidence="4 5">
    <name type="scientific">Tanticharoenia sakaeratensis NBRC 103193</name>
    <dbReference type="NCBI Taxonomy" id="1231623"/>
    <lineage>
        <taxon>Bacteria</taxon>
        <taxon>Pseudomonadati</taxon>
        <taxon>Pseudomonadota</taxon>
        <taxon>Alphaproteobacteria</taxon>
        <taxon>Acetobacterales</taxon>
        <taxon>Acetobacteraceae</taxon>
        <taxon>Tanticharoenia</taxon>
    </lineage>
</organism>
<sequence>MRSDVLLSPAAFAASQGDWVVLDATVLLPGQSHDLDELFLKRRLPGARRLALDDVSDPESDLPHMAATPGRFAATLSRLGISERDRVLCTDRFGVVGACRAWWLFRLFGHETVRVLDGGMPAWEAMGGAVEGGVFVPADPASYRPRPFYARLAGVGDVAAALKDGGLVLDARSAGRFRGEVAEPRPGVRSGHMPGAVNVPYDQVLDTTGAFLSDEPLHERLSRAGARSGRAATTTCGSGLTAAVLTVALAAAGCDEGALYDGSWAEWGRDPALPVVTGEASA</sequence>
<dbReference type="PANTHER" id="PTHR11364:SF27">
    <property type="entry name" value="SULFURTRANSFERASE"/>
    <property type="match status" value="1"/>
</dbReference>
<dbReference type="EMBL" id="BALE01000038">
    <property type="protein sequence ID" value="GAN55030.1"/>
    <property type="molecule type" value="Genomic_DNA"/>
</dbReference>
<dbReference type="InterPro" id="IPR036873">
    <property type="entry name" value="Rhodanese-like_dom_sf"/>
</dbReference>
<dbReference type="PROSITE" id="PS50206">
    <property type="entry name" value="RHODANESE_3"/>
    <property type="match status" value="2"/>
</dbReference>
<dbReference type="Pfam" id="PF00581">
    <property type="entry name" value="Rhodanese"/>
    <property type="match status" value="2"/>
</dbReference>
<evidence type="ECO:0000256" key="2">
    <source>
        <dbReference type="ARBA" id="ARBA00022737"/>
    </source>
</evidence>
<dbReference type="Proteomes" id="UP000032679">
    <property type="component" value="Unassembled WGS sequence"/>
</dbReference>
<dbReference type="Gene3D" id="3.40.250.10">
    <property type="entry name" value="Rhodanese-like domain"/>
    <property type="match status" value="2"/>
</dbReference>
<dbReference type="InterPro" id="IPR045078">
    <property type="entry name" value="TST/MPST-like"/>
</dbReference>
<dbReference type="AlphaFoldDB" id="A0A0D6MNN9"/>
<dbReference type="PANTHER" id="PTHR11364">
    <property type="entry name" value="THIOSULFATE SULFERTANSFERASE"/>
    <property type="match status" value="1"/>
</dbReference>
<comment type="caution">
    <text evidence="4">The sequence shown here is derived from an EMBL/GenBank/DDBJ whole genome shotgun (WGS) entry which is preliminary data.</text>
</comment>
<name>A0A0D6MNN9_9PROT</name>
<gene>
    <name evidence="4" type="ORF">Tasa_038_011</name>
</gene>
<dbReference type="SUPFAM" id="SSF52821">
    <property type="entry name" value="Rhodanese/Cell cycle control phosphatase"/>
    <property type="match status" value="2"/>
</dbReference>
<dbReference type="InterPro" id="IPR001763">
    <property type="entry name" value="Rhodanese-like_dom"/>
</dbReference>
<accession>A0A0D6MNN9</accession>
<evidence type="ECO:0000313" key="5">
    <source>
        <dbReference type="Proteomes" id="UP000032679"/>
    </source>
</evidence>
<dbReference type="GO" id="GO:0004792">
    <property type="term" value="F:thiosulfate-cyanide sulfurtransferase activity"/>
    <property type="evidence" value="ECO:0007669"/>
    <property type="project" value="TreeGrafter"/>
</dbReference>
<proteinExistence type="predicted"/>
<keyword evidence="1 4" id="KW-0808">Transferase</keyword>
<protein>
    <submittedName>
        <fullName evidence="4">Thiosulfate sulfurtransferase</fullName>
    </submittedName>
</protein>
<dbReference type="SMART" id="SM00450">
    <property type="entry name" value="RHOD"/>
    <property type="match status" value="2"/>
</dbReference>
<evidence type="ECO:0000313" key="4">
    <source>
        <dbReference type="EMBL" id="GAN55030.1"/>
    </source>
</evidence>
<dbReference type="CDD" id="cd01449">
    <property type="entry name" value="TST_Repeat_2"/>
    <property type="match status" value="1"/>
</dbReference>
<feature type="domain" description="Rhodanese" evidence="3">
    <location>
        <begin position="162"/>
        <end position="276"/>
    </location>
</feature>
<evidence type="ECO:0000256" key="1">
    <source>
        <dbReference type="ARBA" id="ARBA00022679"/>
    </source>
</evidence>
<dbReference type="OrthoDB" id="9781034at2"/>
<keyword evidence="2" id="KW-0677">Repeat</keyword>
<keyword evidence="5" id="KW-1185">Reference proteome</keyword>
<dbReference type="STRING" id="1231623.Tasa_038_011"/>